<evidence type="ECO:0000313" key="3">
    <source>
        <dbReference type="Proteomes" id="UP000558488"/>
    </source>
</evidence>
<name>A0A7J7TA75_PIPKU</name>
<sequence>MVYLPPRDMLCGSLESRSGAPGTSLLQHRTGGRGQPVYERPWGAVRRHAFPSQGHQSRVSVGEVSVGLTNSCETPFLPGIGLSFKNHGENWTELNGEAQSRGADLPSSVFPARQGVEVACRSQSSIREDKDSQEEKMIQVAPESHSGSQN</sequence>
<reference evidence="2 3" key="1">
    <citation type="journal article" date="2020" name="Nature">
        <title>Six reference-quality genomes reveal evolution of bat adaptations.</title>
        <authorList>
            <person name="Jebb D."/>
            <person name="Huang Z."/>
            <person name="Pippel M."/>
            <person name="Hughes G.M."/>
            <person name="Lavrichenko K."/>
            <person name="Devanna P."/>
            <person name="Winkler S."/>
            <person name="Jermiin L.S."/>
            <person name="Skirmuntt E.C."/>
            <person name="Katzourakis A."/>
            <person name="Burkitt-Gray L."/>
            <person name="Ray D.A."/>
            <person name="Sullivan K.A.M."/>
            <person name="Roscito J.G."/>
            <person name="Kirilenko B.M."/>
            <person name="Davalos L.M."/>
            <person name="Corthals A.P."/>
            <person name="Power M.L."/>
            <person name="Jones G."/>
            <person name="Ransome R.D."/>
            <person name="Dechmann D.K.N."/>
            <person name="Locatelli A.G."/>
            <person name="Puechmaille S.J."/>
            <person name="Fedrigo O."/>
            <person name="Jarvis E.D."/>
            <person name="Hiller M."/>
            <person name="Vernes S.C."/>
            <person name="Myers E.W."/>
            <person name="Teeling E.C."/>
        </authorList>
    </citation>
    <scope>NUCLEOTIDE SEQUENCE [LARGE SCALE GENOMIC DNA]</scope>
    <source>
        <strain evidence="2">MPipKuh1</strain>
        <tissue evidence="2">Flight muscle</tissue>
    </source>
</reference>
<accession>A0A7J7TA75</accession>
<evidence type="ECO:0000313" key="2">
    <source>
        <dbReference type="EMBL" id="KAF6297594.1"/>
    </source>
</evidence>
<dbReference type="EMBL" id="JACAGB010000030">
    <property type="protein sequence ID" value="KAF6297594.1"/>
    <property type="molecule type" value="Genomic_DNA"/>
</dbReference>
<feature type="region of interest" description="Disordered" evidence="1">
    <location>
        <begin position="14"/>
        <end position="34"/>
    </location>
</feature>
<protein>
    <submittedName>
        <fullName evidence="2">Uncharacterized protein</fullName>
    </submittedName>
</protein>
<feature type="region of interest" description="Disordered" evidence="1">
    <location>
        <begin position="120"/>
        <end position="150"/>
    </location>
</feature>
<gene>
    <name evidence="2" type="ORF">mPipKuh1_009679</name>
</gene>
<proteinExistence type="predicted"/>
<dbReference type="AlphaFoldDB" id="A0A7J7TA75"/>
<dbReference type="Proteomes" id="UP000558488">
    <property type="component" value="Unassembled WGS sequence"/>
</dbReference>
<feature type="compositionally biased region" description="Basic and acidic residues" evidence="1">
    <location>
        <begin position="126"/>
        <end position="137"/>
    </location>
</feature>
<comment type="caution">
    <text evidence="2">The sequence shown here is derived from an EMBL/GenBank/DDBJ whole genome shotgun (WGS) entry which is preliminary data.</text>
</comment>
<organism evidence="2 3">
    <name type="scientific">Pipistrellus kuhlii</name>
    <name type="common">Kuhl's pipistrelle</name>
    <dbReference type="NCBI Taxonomy" id="59472"/>
    <lineage>
        <taxon>Eukaryota</taxon>
        <taxon>Metazoa</taxon>
        <taxon>Chordata</taxon>
        <taxon>Craniata</taxon>
        <taxon>Vertebrata</taxon>
        <taxon>Euteleostomi</taxon>
        <taxon>Mammalia</taxon>
        <taxon>Eutheria</taxon>
        <taxon>Laurasiatheria</taxon>
        <taxon>Chiroptera</taxon>
        <taxon>Yangochiroptera</taxon>
        <taxon>Vespertilionidae</taxon>
        <taxon>Pipistrellus</taxon>
    </lineage>
</organism>
<keyword evidence="3" id="KW-1185">Reference proteome</keyword>
<evidence type="ECO:0000256" key="1">
    <source>
        <dbReference type="SAM" id="MobiDB-lite"/>
    </source>
</evidence>